<organism evidence="1 2">
    <name type="scientific">Elizabethkingia anophelis</name>
    <dbReference type="NCBI Taxonomy" id="1117645"/>
    <lineage>
        <taxon>Bacteria</taxon>
        <taxon>Pseudomonadati</taxon>
        <taxon>Bacteroidota</taxon>
        <taxon>Flavobacteriia</taxon>
        <taxon>Flavobacteriales</taxon>
        <taxon>Weeksellaceae</taxon>
        <taxon>Elizabethkingia</taxon>
    </lineage>
</organism>
<dbReference type="Proteomes" id="UP000254876">
    <property type="component" value="Unassembled WGS sequence"/>
</dbReference>
<sequence length="44" mass="4882">MKNNSSVLIAQLSEVQSSATEDESIMIVQYDDAGNQILREVQVQ</sequence>
<accession>A0A7Z7M1T1</accession>
<dbReference type="EMBL" id="UFYD01000003">
    <property type="protein sequence ID" value="STF08903.1"/>
    <property type="molecule type" value="Genomic_DNA"/>
</dbReference>
<reference evidence="1 2" key="1">
    <citation type="submission" date="2018-06" db="EMBL/GenBank/DDBJ databases">
        <authorList>
            <consortium name="Pathogen Informatics"/>
            <person name="Doyle S."/>
        </authorList>
    </citation>
    <scope>NUCLEOTIDE SEQUENCE [LARGE SCALE GENOMIC DNA]</scope>
    <source>
        <strain evidence="1 2">NCTC10588</strain>
    </source>
</reference>
<comment type="caution">
    <text evidence="1">The sequence shown here is derived from an EMBL/GenBank/DDBJ whole genome shotgun (WGS) entry which is preliminary data.</text>
</comment>
<evidence type="ECO:0000313" key="2">
    <source>
        <dbReference type="Proteomes" id="UP000254876"/>
    </source>
</evidence>
<protein>
    <submittedName>
        <fullName evidence="1">Uncharacterized protein</fullName>
    </submittedName>
</protein>
<gene>
    <name evidence="1" type="ORF">NCTC10588_04119</name>
</gene>
<dbReference type="AlphaFoldDB" id="A0A7Z7M1T1"/>
<evidence type="ECO:0000313" key="1">
    <source>
        <dbReference type="EMBL" id="STF08903.1"/>
    </source>
</evidence>
<proteinExistence type="predicted"/>
<name>A0A7Z7M1T1_9FLAO</name>